<protein>
    <submittedName>
        <fullName evidence="3">Transcriptional regulator</fullName>
    </submittedName>
</protein>
<dbReference type="AlphaFoldDB" id="A0A9N8DRM6"/>
<accession>A0A9N8DRM6</accession>
<dbReference type="SUPFAM" id="SSF52540">
    <property type="entry name" value="P-loop containing nucleoside triphosphate hydrolases"/>
    <property type="match status" value="1"/>
</dbReference>
<feature type="region of interest" description="Disordered" evidence="1">
    <location>
        <begin position="195"/>
        <end position="221"/>
    </location>
</feature>
<dbReference type="PANTHER" id="PTHR43642">
    <property type="entry name" value="HYBRID SIGNAL TRANSDUCTION HISTIDINE KINASE G"/>
    <property type="match status" value="1"/>
</dbReference>
<feature type="domain" description="Orc1-like AAA ATPase" evidence="2">
    <location>
        <begin position="120"/>
        <end position="291"/>
    </location>
</feature>
<evidence type="ECO:0000256" key="1">
    <source>
        <dbReference type="SAM" id="MobiDB-lite"/>
    </source>
</evidence>
<gene>
    <name evidence="3" type="ORF">SEMRO_302_G112290.1</name>
</gene>
<dbReference type="Pfam" id="PF13191">
    <property type="entry name" value="AAA_16"/>
    <property type="match status" value="1"/>
</dbReference>
<keyword evidence="4" id="KW-1185">Reference proteome</keyword>
<feature type="compositionally biased region" description="Acidic residues" evidence="1">
    <location>
        <begin position="203"/>
        <end position="221"/>
    </location>
</feature>
<evidence type="ECO:0000313" key="4">
    <source>
        <dbReference type="Proteomes" id="UP001153069"/>
    </source>
</evidence>
<evidence type="ECO:0000313" key="3">
    <source>
        <dbReference type="EMBL" id="CAB9507354.1"/>
    </source>
</evidence>
<dbReference type="InterPro" id="IPR027417">
    <property type="entry name" value="P-loop_NTPase"/>
</dbReference>
<organism evidence="3 4">
    <name type="scientific">Seminavis robusta</name>
    <dbReference type="NCBI Taxonomy" id="568900"/>
    <lineage>
        <taxon>Eukaryota</taxon>
        <taxon>Sar</taxon>
        <taxon>Stramenopiles</taxon>
        <taxon>Ochrophyta</taxon>
        <taxon>Bacillariophyta</taxon>
        <taxon>Bacillariophyceae</taxon>
        <taxon>Bacillariophycidae</taxon>
        <taxon>Naviculales</taxon>
        <taxon>Naviculaceae</taxon>
        <taxon>Seminavis</taxon>
    </lineage>
</organism>
<feature type="region of interest" description="Disordered" evidence="1">
    <location>
        <begin position="471"/>
        <end position="491"/>
    </location>
</feature>
<dbReference type="Proteomes" id="UP001153069">
    <property type="component" value="Unassembled WGS sequence"/>
</dbReference>
<evidence type="ECO:0000259" key="2">
    <source>
        <dbReference type="Pfam" id="PF13191"/>
    </source>
</evidence>
<dbReference type="InterPro" id="IPR041664">
    <property type="entry name" value="AAA_16"/>
</dbReference>
<dbReference type="EMBL" id="CAICTM010000301">
    <property type="protein sequence ID" value="CAB9507354.1"/>
    <property type="molecule type" value="Genomic_DNA"/>
</dbReference>
<proteinExistence type="predicted"/>
<comment type="caution">
    <text evidence="3">The sequence shown here is derived from an EMBL/GenBank/DDBJ whole genome shotgun (WGS) entry which is preliminary data.</text>
</comment>
<dbReference type="OrthoDB" id="45468at2759"/>
<name>A0A9N8DRM6_9STRA</name>
<dbReference type="PANTHER" id="PTHR43642:SF1">
    <property type="entry name" value="HYBRID SIGNAL TRANSDUCTION HISTIDINE KINASE G"/>
    <property type="match status" value="1"/>
</dbReference>
<reference evidence="3" key="1">
    <citation type="submission" date="2020-06" db="EMBL/GenBank/DDBJ databases">
        <authorList>
            <consortium name="Plant Systems Biology data submission"/>
        </authorList>
    </citation>
    <scope>NUCLEOTIDE SEQUENCE</scope>
    <source>
        <strain evidence="3">D6</strain>
    </source>
</reference>
<dbReference type="InterPro" id="IPR053159">
    <property type="entry name" value="Hybrid_Histidine_Kinase"/>
</dbReference>
<feature type="compositionally biased region" description="Acidic residues" evidence="1">
    <location>
        <begin position="471"/>
        <end position="489"/>
    </location>
</feature>
<sequence length="1167" mass="131593">MTPLPHEDSPRRLDFGIVQHCGSRRKELQTLLSYVSNPTMDDGTNRPASMWIEAEPGVGKSNLMAKFRDTITTGTCSTSSTMTSDATHANTLLEADTTTNACGNTSDNHHCVPPNLPPCVCVQGKFEERAAASEPFAAFGEAMGELVQVLLGESPAALEAASWAKGIREALDTELPLLLGILPILRPLTDGIGMRQEESKTQEEEDQDNHDDDDDDQEDAFGDFSSREWRFERFRFAFRGLLRHVCRRLQERNNTHLVLLLDDLHWIDPDSLQIIKTLLEDKRRPQNLLLVAATRPIDQYDILLKFRDALLRQQDGLDTSNNTIQPPPAANTTTPLPKLVKTIGVTHLSIGEIEEVLVELLQQCSGTTASITNFAKLVKDKTQGNFFVVMQFLRLLERSHHIVFDNEQQKWTFDLDNITAVDFVSENVSEMVAQNIEATHGRRRSALMVAASFGVSQFDVSTIVHAVTVFEESDESKEPDDEQEEEEENMHDSMYEDPYVVSQRMSDMKEELSEAACDGFVEETAPGHYRFAHDRIRESAYSLLPSGDSRKQVHLRVGRQLRGWMDTSSELGLTQGFSKESLLLHAAKQSNLGADLIDDEWELLDLAELNYQAAELAARKAAFYSAMEYLQVGFSHLGDAKKAWSNHYDLALKFNVALARMQYCCGLLDESWETSEMVLQHGKSFRDKSGMYFCRLLSLTQQERADDALSLVLDVLQMTGKPFPRRYLILHCIRAYFKTARFMKETPVDYFVNLPISNDEDFRIYAAFLVKLLEISYYAGYLTYFFLVTCRGLESLAEGKDHSVSSFDIMGWAMVEMSMGDIKAASRHCKLIEAQVAKHRQASPLNAVRGDVGLCSFLRVWTQPIRIDLTLLEESFRSIWVCGAVDIALLESPPLFAQLFASGVPLPKVAGYCDKYAEVAVDYKQMMYWYMNAPVYQAVLNLQGNSENPSVLKGNHIAETKESFLETCTKTANKPAIFQFQIWSACIAYHFRDYQRAKRCIKSMGSDLFEDGPIVWVQYRVFYTGLVYFALFKETRKSKYRRRALAAHRKLKDWVAQGVVNCEYMCLLLESEDLSSGRSTQLARTTAAYEDAIRVVSEAGLCHHHALAQELAGDFLYLQDKGSSPAKQYLSAAVKLYEEWGAAAKVSDIKKRYTNVDLSGTQGNAVP</sequence>